<proteinExistence type="predicted"/>
<dbReference type="Proteomes" id="UP001331515">
    <property type="component" value="Unassembled WGS sequence"/>
</dbReference>
<keyword evidence="3" id="KW-1185">Reference proteome</keyword>
<evidence type="ECO:0000313" key="1">
    <source>
        <dbReference type="EMBL" id="KAK5927366.1"/>
    </source>
</evidence>
<protein>
    <submittedName>
        <fullName evidence="2">Uncharacterized protein</fullName>
    </submittedName>
</protein>
<dbReference type="EMBL" id="JAURVH010001518">
    <property type="protein sequence ID" value="KAK5927367.1"/>
    <property type="molecule type" value="Genomic_DNA"/>
</dbReference>
<accession>A0AAN8HTU9</accession>
<name>A0AAN8HTU9_CHAGU</name>
<reference evidence="2 3" key="1">
    <citation type="journal article" date="2023" name="Mol. Biol. Evol.">
        <title>Genomics of Secondarily Temperate Adaptation in the Only Non-Antarctic Icefish.</title>
        <authorList>
            <person name="Rivera-Colon A.G."/>
            <person name="Rayamajhi N."/>
            <person name="Minhas B.F."/>
            <person name="Madrigal G."/>
            <person name="Bilyk K.T."/>
            <person name="Yoon V."/>
            <person name="Hune M."/>
            <person name="Gregory S."/>
            <person name="Cheng C.H.C."/>
            <person name="Catchen J.M."/>
        </authorList>
    </citation>
    <scope>NUCLEOTIDE SEQUENCE [LARGE SCALE GENOMIC DNA]</scope>
    <source>
        <tissue evidence="2">White muscle</tissue>
    </source>
</reference>
<gene>
    <name evidence="1" type="ORF">CgunFtcFv8_012530</name>
    <name evidence="2" type="ORF">CgunFtcFv8_012531</name>
</gene>
<organism evidence="2 3">
    <name type="scientific">Champsocephalus gunnari</name>
    <name type="common">Mackerel icefish</name>
    <dbReference type="NCBI Taxonomy" id="52237"/>
    <lineage>
        <taxon>Eukaryota</taxon>
        <taxon>Metazoa</taxon>
        <taxon>Chordata</taxon>
        <taxon>Craniata</taxon>
        <taxon>Vertebrata</taxon>
        <taxon>Euteleostomi</taxon>
        <taxon>Actinopterygii</taxon>
        <taxon>Neopterygii</taxon>
        <taxon>Teleostei</taxon>
        <taxon>Neoteleostei</taxon>
        <taxon>Acanthomorphata</taxon>
        <taxon>Eupercaria</taxon>
        <taxon>Perciformes</taxon>
        <taxon>Notothenioidei</taxon>
        <taxon>Channichthyidae</taxon>
        <taxon>Champsocephalus</taxon>
    </lineage>
</organism>
<dbReference type="EMBL" id="JAURVH010001518">
    <property type="protein sequence ID" value="KAK5927366.1"/>
    <property type="molecule type" value="Genomic_DNA"/>
</dbReference>
<dbReference type="AlphaFoldDB" id="A0AAN8HTU9"/>
<evidence type="ECO:0000313" key="2">
    <source>
        <dbReference type="EMBL" id="KAK5927367.1"/>
    </source>
</evidence>
<sequence>MVRLRFRGFQTHSVLFQCFEASSLPSRSQIVKERRITTLIPPWGDEKPVFDFNTMSHKMAAPPVRGGSSSLHDVASLTLRPAGFLSSQQNRGSPTR</sequence>
<comment type="caution">
    <text evidence="2">The sequence shown here is derived from an EMBL/GenBank/DDBJ whole genome shotgun (WGS) entry which is preliminary data.</text>
</comment>
<evidence type="ECO:0000313" key="3">
    <source>
        <dbReference type="Proteomes" id="UP001331515"/>
    </source>
</evidence>